<keyword evidence="2" id="KW-1185">Reference proteome</keyword>
<dbReference type="InterPro" id="IPR027417">
    <property type="entry name" value="P-loop_NTPase"/>
</dbReference>
<dbReference type="SUPFAM" id="SSF52540">
    <property type="entry name" value="P-loop containing nucleoside triphosphate hydrolases"/>
    <property type="match status" value="1"/>
</dbReference>
<dbReference type="Gene3D" id="3.40.50.300">
    <property type="entry name" value="P-loop containing nucleotide triphosphate hydrolases"/>
    <property type="match status" value="1"/>
</dbReference>
<dbReference type="RefSeq" id="WP_139172470.1">
    <property type="nucleotide sequence ID" value="NZ_FNEE01000001.1"/>
</dbReference>
<sequence length="283" mass="31477">MQTADSIGASPLTRPGKALPPNALLLNCFGRGGSNIVWNIIGSSPDVLMPYREWHEGVFGRFYKLRKAACHVGGAVNWASVPFLWRHMRAATAESLRHGERNEKSQARYVVLKVMDYCIAFDDAIARGFMEARNLVLTRHPLPMCEGLIRSGLSEARAIKWYNDVTSLMFKASGKPDALLLRFEDLIQSPDTFVKGLYDALGIAAAEDGSIRFKVKSFGTERTTNTNATTGEKLRIRLDEAPDHIAPDVNTRAVARLDRSARQRIWTGTRATAELFDYGADNF</sequence>
<proteinExistence type="predicted"/>
<evidence type="ECO:0000313" key="1">
    <source>
        <dbReference type="EMBL" id="SDI13340.1"/>
    </source>
</evidence>
<reference evidence="2" key="1">
    <citation type="submission" date="2016-10" db="EMBL/GenBank/DDBJ databases">
        <authorList>
            <person name="Varghese N."/>
            <person name="Submissions S."/>
        </authorList>
    </citation>
    <scope>NUCLEOTIDE SEQUENCE [LARGE SCALE GENOMIC DNA]</scope>
    <source>
        <strain evidence="2">CGMCC 1.11022</strain>
    </source>
</reference>
<dbReference type="Proteomes" id="UP000198894">
    <property type="component" value="Unassembled WGS sequence"/>
</dbReference>
<keyword evidence="1" id="KW-0808">Transferase</keyword>
<organism evidence="1 2">
    <name type="scientific">Mesorhizobium muleiense</name>
    <dbReference type="NCBI Taxonomy" id="1004279"/>
    <lineage>
        <taxon>Bacteria</taxon>
        <taxon>Pseudomonadati</taxon>
        <taxon>Pseudomonadota</taxon>
        <taxon>Alphaproteobacteria</taxon>
        <taxon>Hyphomicrobiales</taxon>
        <taxon>Phyllobacteriaceae</taxon>
        <taxon>Mesorhizobium</taxon>
    </lineage>
</organism>
<dbReference type="AlphaFoldDB" id="A0A1G8I3X1"/>
<dbReference type="EMBL" id="FNEE01000001">
    <property type="protein sequence ID" value="SDI13340.1"/>
    <property type="molecule type" value="Genomic_DNA"/>
</dbReference>
<dbReference type="GO" id="GO:0016740">
    <property type="term" value="F:transferase activity"/>
    <property type="evidence" value="ECO:0007669"/>
    <property type="project" value="UniProtKB-KW"/>
</dbReference>
<protein>
    <submittedName>
        <fullName evidence="1">Sulfotransferase family protein</fullName>
    </submittedName>
</protein>
<evidence type="ECO:0000313" key="2">
    <source>
        <dbReference type="Proteomes" id="UP000198894"/>
    </source>
</evidence>
<gene>
    <name evidence="1" type="ORF">SAMN05428953_101246</name>
</gene>
<name>A0A1G8I3X1_9HYPH</name>
<accession>A0A1G8I3X1</accession>